<dbReference type="HOGENOM" id="CLU_1729876_0_0_4"/>
<sequence>MNTVVSQAEETAFVAAKIPIDRTQIASAALLHLVELVEVLRAPDGQRTLWQLLVDAGADIDHIVYRDVPEELLGSRDAALQFKVDTSKLKGFLVIEDNPLDRCFRLLVQDEETGFLKTVADRVFLKKLPERIAALIDDGTRRWDDAVGHAILQD</sequence>
<evidence type="ECO:0000313" key="1">
    <source>
        <dbReference type="EMBL" id="ABO59904.1"/>
    </source>
</evidence>
<dbReference type="AlphaFoldDB" id="A4JUF1"/>
<reference evidence="1 2" key="1">
    <citation type="submission" date="2007-03" db="EMBL/GenBank/DDBJ databases">
        <title>Complete sequence of plasmid pBVIE01 of Burkholderia vietnamiensis G4.</title>
        <authorList>
            <consortium name="US DOE Joint Genome Institute"/>
            <person name="Copeland A."/>
            <person name="Lucas S."/>
            <person name="Lapidus A."/>
            <person name="Barry K."/>
            <person name="Detter J.C."/>
            <person name="Glavina del Rio T."/>
            <person name="Hammon N."/>
            <person name="Israni S."/>
            <person name="Dalin E."/>
            <person name="Tice H."/>
            <person name="Pitluck S."/>
            <person name="Chain P."/>
            <person name="Malfatti S."/>
            <person name="Shin M."/>
            <person name="Vergez L."/>
            <person name="Schmutz J."/>
            <person name="Larimer F."/>
            <person name="Land M."/>
            <person name="Hauser L."/>
            <person name="Kyrpides N."/>
            <person name="Tiedje J."/>
            <person name="Richardson P."/>
        </authorList>
    </citation>
    <scope>NUCLEOTIDE SEQUENCE [LARGE SCALE GENOMIC DNA]</scope>
    <source>
        <strain evidence="2">G4 / LMG 22486</strain>
        <plasmid evidence="1 2">pBVIE01</plasmid>
    </source>
</reference>
<keyword evidence="1" id="KW-0614">Plasmid</keyword>
<accession>A4JUF1</accession>
<gene>
    <name evidence="1" type="ordered locus">Bcep1808_7018</name>
</gene>
<dbReference type="EMBL" id="CP000617">
    <property type="protein sequence ID" value="ABO59904.1"/>
    <property type="molecule type" value="Genomic_DNA"/>
</dbReference>
<protein>
    <submittedName>
        <fullName evidence="1">Uncharacterized protein</fullName>
    </submittedName>
</protein>
<evidence type="ECO:0000313" key="2">
    <source>
        <dbReference type="Proteomes" id="UP000002287"/>
    </source>
</evidence>
<name>A4JUF1_BURVG</name>
<organism evidence="1 2">
    <name type="scientific">Burkholderia vietnamiensis (strain G4 / LMG 22486)</name>
    <name type="common">Burkholderia cepacia (strain R1808)</name>
    <dbReference type="NCBI Taxonomy" id="269482"/>
    <lineage>
        <taxon>Bacteria</taxon>
        <taxon>Pseudomonadati</taxon>
        <taxon>Pseudomonadota</taxon>
        <taxon>Betaproteobacteria</taxon>
        <taxon>Burkholderiales</taxon>
        <taxon>Burkholderiaceae</taxon>
        <taxon>Burkholderia</taxon>
        <taxon>Burkholderia cepacia complex</taxon>
    </lineage>
</organism>
<dbReference type="KEGG" id="bvi:Bcep1808_7018"/>
<proteinExistence type="predicted"/>
<dbReference type="Proteomes" id="UP000002287">
    <property type="component" value="Plasmid pBVIE01"/>
</dbReference>
<geneLocation type="plasmid" evidence="1 2">
    <name>pBVIE01</name>
</geneLocation>